<gene>
    <name evidence="8" type="ORF">Ssi02_73610</name>
</gene>
<sequence length="533" mass="56402">MAGPVVATRPAIGTPVTDPLHTGSSSLTRRLPQSGLSGPRTGARHRLPQVYGTADLVVLCLGVVIGAGIFTIAGRQAATSAGPGVVLSFMIAGIASLLAAMCWAELSSTMPSSGGAYTFAYTIFGEVWAWVIGWALLLEMQLAAAVVARVWSLHAAQTLADLGINVPPPLAGMIGQPTGFDLFTLIILVLMVGVVAGGTRLGLRALWVMVMAKMLAIGTVIVVGAMNFEESHLAAIPVDPLPVTTETGIAEKSLFALLIGDMHTFGWYGIAASAPAIAFAYMGFDIVTTAGEETADAPRTIPRGMIRGLAIATIVYIAVAVVMVGMARYDQIIPEAPLQSAFRAVGEDYMVLVVDVGAVLGLTTVILVVLVGQTRVLFAMARDGLVPRRLATLSRRRRSPARLTWLIGVVTIVVSQVAPVLALEQLVVIGTLFAFVLVAVGVIVMRRSRPDLPRGFRVPMSPLTPLLSLAASLWLLVNLQLLTWIYFALWMGVGLVVYLLYGRSHSGLAPAPSPRTSGRGRHRRHVGPVPYKD</sequence>
<feature type="transmembrane region" description="Helical" evidence="7">
    <location>
        <begin position="403"/>
        <end position="421"/>
    </location>
</feature>
<dbReference type="Proteomes" id="UP000606172">
    <property type="component" value="Unassembled WGS sequence"/>
</dbReference>
<feature type="transmembrane region" description="Helical" evidence="7">
    <location>
        <begin position="427"/>
        <end position="446"/>
    </location>
</feature>
<feature type="transmembrane region" description="Helical" evidence="7">
    <location>
        <begin position="182"/>
        <end position="199"/>
    </location>
</feature>
<dbReference type="PANTHER" id="PTHR43243">
    <property type="entry name" value="INNER MEMBRANE TRANSPORTER YGJI-RELATED"/>
    <property type="match status" value="1"/>
</dbReference>
<feature type="transmembrane region" description="Helical" evidence="7">
    <location>
        <begin position="458"/>
        <end position="477"/>
    </location>
</feature>
<evidence type="ECO:0000256" key="3">
    <source>
        <dbReference type="ARBA" id="ARBA00022692"/>
    </source>
</evidence>
<dbReference type="GO" id="GO:0016020">
    <property type="term" value="C:membrane"/>
    <property type="evidence" value="ECO:0007669"/>
    <property type="project" value="UniProtKB-SubCell"/>
</dbReference>
<dbReference type="GO" id="GO:0015171">
    <property type="term" value="F:amino acid transmembrane transporter activity"/>
    <property type="evidence" value="ECO:0007669"/>
    <property type="project" value="TreeGrafter"/>
</dbReference>
<feature type="transmembrane region" description="Helical" evidence="7">
    <location>
        <begin position="116"/>
        <end position="137"/>
    </location>
</feature>
<dbReference type="Pfam" id="PF13520">
    <property type="entry name" value="AA_permease_2"/>
    <property type="match status" value="1"/>
</dbReference>
<dbReference type="PANTHER" id="PTHR43243:SF4">
    <property type="entry name" value="CATIONIC AMINO ACID TRANSPORTER 4"/>
    <property type="match status" value="1"/>
</dbReference>
<evidence type="ECO:0000313" key="9">
    <source>
        <dbReference type="Proteomes" id="UP000606172"/>
    </source>
</evidence>
<accession>A0A919RQE9</accession>
<organism evidence="8 9">
    <name type="scientific">Sinosporangium siamense</name>
    <dbReference type="NCBI Taxonomy" id="1367973"/>
    <lineage>
        <taxon>Bacteria</taxon>
        <taxon>Bacillati</taxon>
        <taxon>Actinomycetota</taxon>
        <taxon>Actinomycetes</taxon>
        <taxon>Streptosporangiales</taxon>
        <taxon>Streptosporangiaceae</taxon>
        <taxon>Sinosporangium</taxon>
    </lineage>
</organism>
<feature type="transmembrane region" description="Helical" evidence="7">
    <location>
        <begin position="50"/>
        <end position="73"/>
    </location>
</feature>
<dbReference type="Gene3D" id="1.20.1740.10">
    <property type="entry name" value="Amino acid/polyamine transporter I"/>
    <property type="match status" value="1"/>
</dbReference>
<feature type="transmembrane region" description="Helical" evidence="7">
    <location>
        <begin position="308"/>
        <end position="329"/>
    </location>
</feature>
<dbReference type="PIRSF" id="PIRSF006060">
    <property type="entry name" value="AA_transporter"/>
    <property type="match status" value="1"/>
</dbReference>
<evidence type="ECO:0000256" key="4">
    <source>
        <dbReference type="ARBA" id="ARBA00022989"/>
    </source>
</evidence>
<name>A0A919RQE9_9ACTN</name>
<feature type="transmembrane region" description="Helical" evidence="7">
    <location>
        <begin position="349"/>
        <end position="372"/>
    </location>
</feature>
<evidence type="ECO:0000256" key="5">
    <source>
        <dbReference type="ARBA" id="ARBA00023136"/>
    </source>
</evidence>
<comment type="subcellular location">
    <subcellularLocation>
        <location evidence="1">Membrane</location>
        <topology evidence="1">Multi-pass membrane protein</topology>
    </subcellularLocation>
</comment>
<feature type="region of interest" description="Disordered" evidence="6">
    <location>
        <begin position="509"/>
        <end position="533"/>
    </location>
</feature>
<dbReference type="AlphaFoldDB" id="A0A919RQE9"/>
<evidence type="ECO:0000313" key="8">
    <source>
        <dbReference type="EMBL" id="GII97130.1"/>
    </source>
</evidence>
<evidence type="ECO:0000256" key="6">
    <source>
        <dbReference type="SAM" id="MobiDB-lite"/>
    </source>
</evidence>
<evidence type="ECO:0000256" key="7">
    <source>
        <dbReference type="SAM" id="Phobius"/>
    </source>
</evidence>
<feature type="region of interest" description="Disordered" evidence="6">
    <location>
        <begin position="1"/>
        <end position="41"/>
    </location>
</feature>
<evidence type="ECO:0000256" key="2">
    <source>
        <dbReference type="ARBA" id="ARBA00022448"/>
    </source>
</evidence>
<reference evidence="8" key="1">
    <citation type="submission" date="2021-01" db="EMBL/GenBank/DDBJ databases">
        <title>Whole genome shotgun sequence of Sinosporangium siamense NBRC 109515.</title>
        <authorList>
            <person name="Komaki H."/>
            <person name="Tamura T."/>
        </authorList>
    </citation>
    <scope>NUCLEOTIDE SEQUENCE</scope>
    <source>
        <strain evidence="8">NBRC 109515</strain>
    </source>
</reference>
<evidence type="ECO:0000256" key="1">
    <source>
        <dbReference type="ARBA" id="ARBA00004141"/>
    </source>
</evidence>
<keyword evidence="2" id="KW-0813">Transport</keyword>
<keyword evidence="3 7" id="KW-0812">Transmembrane</keyword>
<feature type="transmembrane region" description="Helical" evidence="7">
    <location>
        <begin position="483"/>
        <end position="501"/>
    </location>
</feature>
<dbReference type="EMBL" id="BOOW01000055">
    <property type="protein sequence ID" value="GII97130.1"/>
    <property type="molecule type" value="Genomic_DNA"/>
</dbReference>
<feature type="transmembrane region" description="Helical" evidence="7">
    <location>
        <begin position="265"/>
        <end position="287"/>
    </location>
</feature>
<comment type="caution">
    <text evidence="8">The sequence shown here is derived from an EMBL/GenBank/DDBJ whole genome shotgun (WGS) entry which is preliminary data.</text>
</comment>
<proteinExistence type="predicted"/>
<keyword evidence="4 7" id="KW-1133">Transmembrane helix</keyword>
<dbReference type="InterPro" id="IPR002293">
    <property type="entry name" value="AA/rel_permease1"/>
</dbReference>
<keyword evidence="5 7" id="KW-0472">Membrane</keyword>
<feature type="transmembrane region" description="Helical" evidence="7">
    <location>
        <begin position="206"/>
        <end position="228"/>
    </location>
</feature>
<protein>
    <submittedName>
        <fullName evidence="8">Amino acid permease</fullName>
    </submittedName>
</protein>
<feature type="transmembrane region" description="Helical" evidence="7">
    <location>
        <begin position="85"/>
        <end position="104"/>
    </location>
</feature>
<keyword evidence="9" id="KW-1185">Reference proteome</keyword>